<dbReference type="RefSeq" id="WP_209480278.1">
    <property type="nucleotide sequence ID" value="NZ_JAGGKK010000007.1"/>
</dbReference>
<evidence type="ECO:0008006" key="4">
    <source>
        <dbReference type="Google" id="ProtNLM"/>
    </source>
</evidence>
<evidence type="ECO:0000313" key="3">
    <source>
        <dbReference type="Proteomes" id="UP001519328"/>
    </source>
</evidence>
<comment type="caution">
    <text evidence="2">The sequence shown here is derived from an EMBL/GenBank/DDBJ whole genome shotgun (WGS) entry which is preliminary data.</text>
</comment>
<keyword evidence="3" id="KW-1185">Reference proteome</keyword>
<feature type="region of interest" description="Disordered" evidence="1">
    <location>
        <begin position="34"/>
        <end position="54"/>
    </location>
</feature>
<dbReference type="EMBL" id="JAGGKK010000007">
    <property type="protein sequence ID" value="MBP1948719.1"/>
    <property type="molecule type" value="Genomic_DNA"/>
</dbReference>
<reference evidence="2 3" key="1">
    <citation type="submission" date="2021-03" db="EMBL/GenBank/DDBJ databases">
        <title>Genomic Encyclopedia of Type Strains, Phase IV (KMG-IV): sequencing the most valuable type-strain genomes for metagenomic binning, comparative biology and taxonomic classification.</title>
        <authorList>
            <person name="Goeker M."/>
        </authorList>
    </citation>
    <scope>NUCLEOTIDE SEQUENCE [LARGE SCALE GENOMIC DNA]</scope>
    <source>
        <strain evidence="2 3">DSM 21085</strain>
    </source>
</reference>
<dbReference type="Proteomes" id="UP001519328">
    <property type="component" value="Unassembled WGS sequence"/>
</dbReference>
<evidence type="ECO:0000256" key="1">
    <source>
        <dbReference type="SAM" id="MobiDB-lite"/>
    </source>
</evidence>
<dbReference type="InterPro" id="IPR025004">
    <property type="entry name" value="SenN/SenS"/>
</dbReference>
<gene>
    <name evidence="2" type="ORF">J2Z82_001655</name>
</gene>
<accession>A0ABS4HDL7</accession>
<name>A0ABS4HDL7_9BACI</name>
<organism evidence="2 3">
    <name type="scientific">Virgibacillus litoralis</name>
    <dbReference type="NCBI Taxonomy" id="578221"/>
    <lineage>
        <taxon>Bacteria</taxon>
        <taxon>Bacillati</taxon>
        <taxon>Bacillota</taxon>
        <taxon>Bacilli</taxon>
        <taxon>Bacillales</taxon>
        <taxon>Bacillaceae</taxon>
        <taxon>Virgibacillus</taxon>
    </lineage>
</organism>
<dbReference type="Pfam" id="PF13040">
    <property type="entry name" value="Fur_reg_FbpB"/>
    <property type="match status" value="1"/>
</dbReference>
<protein>
    <recommendedName>
        <fullName evidence="4">FbpB family small basic protein</fullName>
    </recommendedName>
</protein>
<evidence type="ECO:0000313" key="2">
    <source>
        <dbReference type="EMBL" id="MBP1948719.1"/>
    </source>
</evidence>
<proteinExistence type="predicted"/>
<sequence length="54" mass="6700">MRPIKYQNFEDLVQQNKQELLRDENELEQIEIRLEKKQSDKQSNNPEHFSSYYQ</sequence>
<feature type="compositionally biased region" description="Polar residues" evidence="1">
    <location>
        <begin position="41"/>
        <end position="54"/>
    </location>
</feature>